<organism evidence="4">
    <name type="scientific">Tanacetum cinerariifolium</name>
    <name type="common">Dalmatian daisy</name>
    <name type="synonym">Chrysanthemum cinerariifolium</name>
    <dbReference type="NCBI Taxonomy" id="118510"/>
    <lineage>
        <taxon>Eukaryota</taxon>
        <taxon>Viridiplantae</taxon>
        <taxon>Streptophyta</taxon>
        <taxon>Embryophyta</taxon>
        <taxon>Tracheophyta</taxon>
        <taxon>Spermatophyta</taxon>
        <taxon>Magnoliopsida</taxon>
        <taxon>eudicotyledons</taxon>
        <taxon>Gunneridae</taxon>
        <taxon>Pentapetalae</taxon>
        <taxon>asterids</taxon>
        <taxon>campanulids</taxon>
        <taxon>Asterales</taxon>
        <taxon>Asteraceae</taxon>
        <taxon>Asteroideae</taxon>
        <taxon>Anthemideae</taxon>
        <taxon>Anthemidinae</taxon>
        <taxon>Tanacetum</taxon>
    </lineage>
</organism>
<dbReference type="InterPro" id="IPR025724">
    <property type="entry name" value="GAG-pre-integrase_dom"/>
</dbReference>
<evidence type="ECO:0000313" key="4">
    <source>
        <dbReference type="EMBL" id="GEZ46261.1"/>
    </source>
</evidence>
<dbReference type="Pfam" id="PF13976">
    <property type="entry name" value="gag_pre-integrs"/>
    <property type="match status" value="1"/>
</dbReference>
<dbReference type="InterPro" id="IPR054722">
    <property type="entry name" value="PolX-like_BBD"/>
</dbReference>
<dbReference type="Pfam" id="PF14223">
    <property type="entry name" value="Retrotran_gag_2"/>
    <property type="match status" value="1"/>
</dbReference>
<feature type="region of interest" description="Disordered" evidence="1">
    <location>
        <begin position="205"/>
        <end position="228"/>
    </location>
</feature>
<dbReference type="EMBL" id="BKCJ010281847">
    <property type="protein sequence ID" value="GEZ46261.1"/>
    <property type="molecule type" value="Genomic_DNA"/>
</dbReference>
<dbReference type="AlphaFoldDB" id="A0A699IA04"/>
<evidence type="ECO:0000259" key="2">
    <source>
        <dbReference type="Pfam" id="PF13976"/>
    </source>
</evidence>
<gene>
    <name evidence="4" type="ORF">Tci_518234</name>
</gene>
<protein>
    <submittedName>
        <fullName evidence="4">Uncharacterized protein</fullName>
    </submittedName>
</protein>
<dbReference type="PANTHER" id="PTHR35317">
    <property type="entry name" value="OS04G0629600 PROTEIN"/>
    <property type="match status" value="1"/>
</dbReference>
<sequence>MMSDDKLKVPVLDSHYEHWSEMMENLLRAKQVWNLIDPGIRKPVVGIAQSDAEKKKLEELRLKDMQVKHYLYQTIDQVTFEQILDRKTSKAVWDSMKQRFAGNEWVKRSMLEKLRRDFEVLEMKTSETILEYFGRVLAISNQMRSNGESMLDVKIIEKILRTLTDKYMYVVVSIEESKNVQEMSIEKLQSTLVVHEQKFKKVEREDDQAFKAEASDSPSGCGQGKRTRSRKIEANYADFDENEKIMLMAEINMEESESVFMANTSGESKGLMWFLDSGCSNHMCGDKDRFIDLDSRFSNSVKLGNNTRMMVSGKGSVKLFLNGATYVIKDVYYVPDLKNNLLSIGQLQQKGLSFLFQSVVCKVFHHDKCLIFQSYMSTNRMFPISEEMNVVTEHKTDGFMYTSDEDNARLWHERMGHLSNTSTETLHRKGMVRDLPSFPVINDVCRDCMIGK</sequence>
<name>A0A699IA04_TANCI</name>
<comment type="caution">
    <text evidence="4">The sequence shown here is derived from an EMBL/GenBank/DDBJ whole genome shotgun (WGS) entry which is preliminary data.</text>
</comment>
<feature type="compositionally biased region" description="Basic and acidic residues" evidence="1">
    <location>
        <begin position="205"/>
        <end position="214"/>
    </location>
</feature>
<evidence type="ECO:0000256" key="1">
    <source>
        <dbReference type="SAM" id="MobiDB-lite"/>
    </source>
</evidence>
<feature type="domain" description="Retrovirus-related Pol polyprotein from transposon TNT 1-94-like beta-barrel" evidence="3">
    <location>
        <begin position="273"/>
        <end position="351"/>
    </location>
</feature>
<dbReference type="PANTHER" id="PTHR35317:SF27">
    <property type="entry name" value="RETROVIRUS-RELATED POL POLYPROTEIN FROM TRANSPOSON TNT 1-94"/>
    <property type="match status" value="1"/>
</dbReference>
<proteinExistence type="predicted"/>
<feature type="domain" description="GAG-pre-integrase" evidence="2">
    <location>
        <begin position="401"/>
        <end position="452"/>
    </location>
</feature>
<accession>A0A699IA04</accession>
<reference evidence="4" key="1">
    <citation type="journal article" date="2019" name="Sci. Rep.">
        <title>Draft genome of Tanacetum cinerariifolium, the natural source of mosquito coil.</title>
        <authorList>
            <person name="Yamashiro T."/>
            <person name="Shiraishi A."/>
            <person name="Satake H."/>
            <person name="Nakayama K."/>
        </authorList>
    </citation>
    <scope>NUCLEOTIDE SEQUENCE</scope>
</reference>
<evidence type="ECO:0000259" key="3">
    <source>
        <dbReference type="Pfam" id="PF22936"/>
    </source>
</evidence>
<dbReference type="Pfam" id="PF22936">
    <property type="entry name" value="Pol_BBD"/>
    <property type="match status" value="1"/>
</dbReference>